<sequence length="488" mass="55478">MRYLIFLTMATVLTPLDPAIGQEPQTRLFDPAAAAIAPPPDTPLPRYRFEVGDELVYVKSPIISLLEGVEPSLNTSENRVYVASQNADGSSRLLIRQIIRFRSPADEEGEPPRVRFENDFLGYCDMRSDGSFALNHTLGGNTAYRTRPDVIFPPLPKTRERFANGWAVELAIEGHRYSGRVTGIDGDRVAMTGPVEYPLDANYETERTHQVVFDAERGLAVEIASDAVGRQNRYASHTQWRYELVCVERRSPEWLKEFSQEADRYFEADRLFWDAITQVNRIDSREEFEGLSRSVTEPLEALLRDADTPEMRELTTARLALWKREKEFLIDDVEERQAILALPPANWETTDFQGAAHSRSDYAGRVVLLDFWNRGCSHCILAMPKIEELHRRYADRGVVVLGVNQDVHDEDARFVIDSQKIPYPTLRNNRTDGEGQTISAEFKIHSFPMFLLLDQSGRVAALVSGNHDNLVEVLAEKIERLLENPPSE</sequence>
<proteinExistence type="predicted"/>
<dbReference type="AlphaFoldDB" id="A0A5C5ZNG5"/>
<evidence type="ECO:0000259" key="1">
    <source>
        <dbReference type="PROSITE" id="PS51352"/>
    </source>
</evidence>
<dbReference type="EMBL" id="SJPQ01000002">
    <property type="protein sequence ID" value="TWT88656.1"/>
    <property type="molecule type" value="Genomic_DNA"/>
</dbReference>
<dbReference type="SUPFAM" id="SSF52833">
    <property type="entry name" value="Thioredoxin-like"/>
    <property type="match status" value="1"/>
</dbReference>
<feature type="domain" description="Thioredoxin" evidence="1">
    <location>
        <begin position="336"/>
        <end position="483"/>
    </location>
</feature>
<dbReference type="PROSITE" id="PS51352">
    <property type="entry name" value="THIOREDOXIN_2"/>
    <property type="match status" value="1"/>
</dbReference>
<dbReference type="GO" id="GO:0016491">
    <property type="term" value="F:oxidoreductase activity"/>
    <property type="evidence" value="ECO:0007669"/>
    <property type="project" value="InterPro"/>
</dbReference>
<dbReference type="OrthoDB" id="274073at2"/>
<evidence type="ECO:0000313" key="3">
    <source>
        <dbReference type="Proteomes" id="UP000315440"/>
    </source>
</evidence>
<comment type="caution">
    <text evidence="2">The sequence shown here is derived from an EMBL/GenBank/DDBJ whole genome shotgun (WGS) entry which is preliminary data.</text>
</comment>
<dbReference type="InterPro" id="IPR000866">
    <property type="entry name" value="AhpC/TSA"/>
</dbReference>
<dbReference type="GO" id="GO:0016209">
    <property type="term" value="F:antioxidant activity"/>
    <property type="evidence" value="ECO:0007669"/>
    <property type="project" value="InterPro"/>
</dbReference>
<accession>A0A5C5ZNG5</accession>
<reference evidence="2 3" key="1">
    <citation type="submission" date="2019-02" db="EMBL/GenBank/DDBJ databases">
        <title>Deep-cultivation of Planctomycetes and their phenomic and genomic characterization uncovers novel biology.</title>
        <authorList>
            <person name="Wiegand S."/>
            <person name="Jogler M."/>
            <person name="Boedeker C."/>
            <person name="Pinto D."/>
            <person name="Vollmers J."/>
            <person name="Rivas-Marin E."/>
            <person name="Kohn T."/>
            <person name="Peeters S.H."/>
            <person name="Heuer A."/>
            <person name="Rast P."/>
            <person name="Oberbeckmann S."/>
            <person name="Bunk B."/>
            <person name="Jeske O."/>
            <person name="Meyerdierks A."/>
            <person name="Storesund J.E."/>
            <person name="Kallscheuer N."/>
            <person name="Luecker S."/>
            <person name="Lage O.M."/>
            <person name="Pohl T."/>
            <person name="Merkel B.J."/>
            <person name="Hornburger P."/>
            <person name="Mueller R.-W."/>
            <person name="Bruemmer F."/>
            <person name="Labrenz M."/>
            <person name="Spormann A.M."/>
            <person name="Op Den Camp H."/>
            <person name="Overmann J."/>
            <person name="Amann R."/>
            <person name="Jetten M.S.M."/>
            <person name="Mascher T."/>
            <person name="Medema M.H."/>
            <person name="Devos D.P."/>
            <person name="Kaster A.-K."/>
            <person name="Ovreas L."/>
            <person name="Rohde M."/>
            <person name="Galperin M.Y."/>
            <person name="Jogler C."/>
        </authorList>
    </citation>
    <scope>NUCLEOTIDE SEQUENCE [LARGE SCALE GENOMIC DNA]</scope>
    <source>
        <strain evidence="2 3">Mal64</strain>
    </source>
</reference>
<dbReference type="PANTHER" id="PTHR42852:SF13">
    <property type="entry name" value="PROTEIN DIPZ"/>
    <property type="match status" value="1"/>
</dbReference>
<keyword evidence="3" id="KW-1185">Reference proteome</keyword>
<dbReference type="Pfam" id="PF00578">
    <property type="entry name" value="AhpC-TSA"/>
    <property type="match status" value="1"/>
</dbReference>
<dbReference type="Proteomes" id="UP000315440">
    <property type="component" value="Unassembled WGS sequence"/>
</dbReference>
<organism evidence="2 3">
    <name type="scientific">Pseudobythopirellula maris</name>
    <dbReference type="NCBI Taxonomy" id="2527991"/>
    <lineage>
        <taxon>Bacteria</taxon>
        <taxon>Pseudomonadati</taxon>
        <taxon>Planctomycetota</taxon>
        <taxon>Planctomycetia</taxon>
        <taxon>Pirellulales</taxon>
        <taxon>Lacipirellulaceae</taxon>
        <taxon>Pseudobythopirellula</taxon>
    </lineage>
</organism>
<evidence type="ECO:0000313" key="2">
    <source>
        <dbReference type="EMBL" id="TWT88656.1"/>
    </source>
</evidence>
<dbReference type="Gene3D" id="3.40.30.10">
    <property type="entry name" value="Glutaredoxin"/>
    <property type="match status" value="1"/>
</dbReference>
<name>A0A5C5ZNG5_9BACT</name>
<dbReference type="InterPro" id="IPR036249">
    <property type="entry name" value="Thioredoxin-like_sf"/>
</dbReference>
<dbReference type="InterPro" id="IPR050553">
    <property type="entry name" value="Thioredoxin_ResA/DsbE_sf"/>
</dbReference>
<protein>
    <submittedName>
        <fullName evidence="2">Thiol-disulfide oxidoreductase ResA</fullName>
    </submittedName>
</protein>
<dbReference type="PANTHER" id="PTHR42852">
    <property type="entry name" value="THIOL:DISULFIDE INTERCHANGE PROTEIN DSBE"/>
    <property type="match status" value="1"/>
</dbReference>
<dbReference type="CDD" id="cd02966">
    <property type="entry name" value="TlpA_like_family"/>
    <property type="match status" value="1"/>
</dbReference>
<dbReference type="InterPro" id="IPR013766">
    <property type="entry name" value="Thioredoxin_domain"/>
</dbReference>
<gene>
    <name evidence="2" type="primary">resA_2</name>
    <name evidence="2" type="ORF">Mal64_21430</name>
</gene>